<dbReference type="SMART" id="SM00827">
    <property type="entry name" value="PKS_AT"/>
    <property type="match status" value="1"/>
</dbReference>
<dbReference type="EC" id="2.3.1.39" evidence="4"/>
<dbReference type="GO" id="GO:0006633">
    <property type="term" value="P:fatty acid biosynthetic process"/>
    <property type="evidence" value="ECO:0007669"/>
    <property type="project" value="TreeGrafter"/>
</dbReference>
<dbReference type="InterPro" id="IPR014043">
    <property type="entry name" value="Acyl_transferase_dom"/>
</dbReference>
<accession>A0A0E3K325</accession>
<name>A0A0E3K325_CLOSL</name>
<evidence type="ECO:0000313" key="7">
    <source>
        <dbReference type="EMBL" id="AKA71295.1"/>
    </source>
</evidence>
<dbReference type="InterPro" id="IPR024925">
    <property type="entry name" value="Malonyl_CoA-ACP_transAc"/>
</dbReference>
<feature type="active site" evidence="5">
    <location>
        <position position="200"/>
    </location>
</feature>
<dbReference type="KEGG" id="csq:CSCA_4170"/>
<dbReference type="HOGENOM" id="CLU_030558_0_1_9"/>
<protein>
    <recommendedName>
        <fullName evidence="4">Malonyl CoA-acyl carrier protein transacylase</fullName>
        <ecNumber evidence="4">2.3.1.39</ecNumber>
    </recommendedName>
</protein>
<evidence type="ECO:0000256" key="3">
    <source>
        <dbReference type="ARBA" id="ARBA00048462"/>
    </source>
</evidence>
<dbReference type="AlphaFoldDB" id="A0A0E3K325"/>
<dbReference type="SUPFAM" id="SSF55048">
    <property type="entry name" value="Probable ACP-binding domain of malonyl-CoA ACP transacylase"/>
    <property type="match status" value="1"/>
</dbReference>
<dbReference type="FunFam" id="3.30.70.250:FF:000001">
    <property type="entry name" value="Malonyl CoA-acyl carrier protein transacylase"/>
    <property type="match status" value="1"/>
</dbReference>
<keyword evidence="8" id="KW-1185">Reference proteome</keyword>
<proteinExistence type="inferred from homology"/>
<dbReference type="GO" id="GO:0005829">
    <property type="term" value="C:cytosol"/>
    <property type="evidence" value="ECO:0007669"/>
    <property type="project" value="TreeGrafter"/>
</dbReference>
<dbReference type="Proteomes" id="UP000033115">
    <property type="component" value="Chromosome"/>
</dbReference>
<evidence type="ECO:0000256" key="2">
    <source>
        <dbReference type="ARBA" id="ARBA00023315"/>
    </source>
</evidence>
<evidence type="ECO:0000256" key="5">
    <source>
        <dbReference type="PIRSR" id="PIRSR000446-1"/>
    </source>
</evidence>
<feature type="domain" description="Malonyl-CoA:ACP transacylase (MAT)" evidence="6">
    <location>
        <begin position="7"/>
        <end position="299"/>
    </location>
</feature>
<keyword evidence="1 4" id="KW-0808">Transferase</keyword>
<dbReference type="EMBL" id="CP009933">
    <property type="protein sequence ID" value="AKA71295.1"/>
    <property type="molecule type" value="Genomic_DNA"/>
</dbReference>
<dbReference type="InterPro" id="IPR004410">
    <property type="entry name" value="Malonyl_CoA-ACP_transAc_FabD"/>
</dbReference>
<gene>
    <name evidence="7" type="ORF">CSCA_4170</name>
</gene>
<dbReference type="InterPro" id="IPR016035">
    <property type="entry name" value="Acyl_Trfase/lysoPLipase"/>
</dbReference>
<dbReference type="RefSeq" id="WP_029161085.1">
    <property type="nucleotide sequence ID" value="NZ_CP009933.1"/>
</dbReference>
<sequence>MNKIAFLFSGQGAQYVEMGKELYDNFDVCKNVFNDADKVLGFSISSMCFEGPEEELNKTENTQPAILTTSIAALRILESNGIKADVTAGLSLGEYSALVASGVLDFTEAVSLVKKRGKYMQEAVPQGVGAMAAIIGLDEDTIRKVCDDCKSIGIVEIANLNCPGQVVIAGEAKSLEIACEKLKEAGARKAVMLSVSGPFHTSMLKPAAEKLEKELQNVSIGNFSIPVITNVTGEVVDNKDEVKGYLKKQVMSTVFFEKSIRKMIDMGVDTFIEIGPGKVLSGFVKKIDRKANILNVQDVKSLESTIEKLKENI</sequence>
<evidence type="ECO:0000256" key="4">
    <source>
        <dbReference type="PIRNR" id="PIRNR000446"/>
    </source>
</evidence>
<keyword evidence="2 4" id="KW-0012">Acyltransferase</keyword>
<dbReference type="PANTHER" id="PTHR42681:SF1">
    <property type="entry name" value="MALONYL-COA-ACYL CARRIER PROTEIN TRANSACYLASE, MITOCHONDRIAL"/>
    <property type="match status" value="1"/>
</dbReference>
<reference evidence="7 8" key="1">
    <citation type="journal article" date="2015" name="J. Biotechnol.">
        <title>Complete genome sequence of a malodorant-producing acetogen, Clostridium scatologenes ATCC 25775(T).</title>
        <authorList>
            <person name="Zhu Z."/>
            <person name="Guo T."/>
            <person name="Zheng H."/>
            <person name="Song T."/>
            <person name="Ouyang P."/>
            <person name="Xie J."/>
        </authorList>
    </citation>
    <scope>NUCLEOTIDE SEQUENCE [LARGE SCALE GENOMIC DNA]</scope>
    <source>
        <strain evidence="7 8">ATCC 25775</strain>
    </source>
</reference>
<dbReference type="InterPro" id="IPR016036">
    <property type="entry name" value="Malonyl_transacylase_ACP-bd"/>
</dbReference>
<feature type="active site" evidence="5">
    <location>
        <position position="91"/>
    </location>
</feature>
<comment type="catalytic activity">
    <reaction evidence="3 4">
        <text>holo-[ACP] + malonyl-CoA = malonyl-[ACP] + CoA</text>
        <dbReference type="Rhea" id="RHEA:41792"/>
        <dbReference type="Rhea" id="RHEA-COMP:9623"/>
        <dbReference type="Rhea" id="RHEA-COMP:9685"/>
        <dbReference type="ChEBI" id="CHEBI:57287"/>
        <dbReference type="ChEBI" id="CHEBI:57384"/>
        <dbReference type="ChEBI" id="CHEBI:64479"/>
        <dbReference type="ChEBI" id="CHEBI:78449"/>
        <dbReference type="EC" id="2.3.1.39"/>
    </reaction>
</comment>
<dbReference type="NCBIfam" id="TIGR00128">
    <property type="entry name" value="fabD"/>
    <property type="match status" value="1"/>
</dbReference>
<dbReference type="STRING" id="1548.CSCA_4170"/>
<evidence type="ECO:0000313" key="8">
    <source>
        <dbReference type="Proteomes" id="UP000033115"/>
    </source>
</evidence>
<dbReference type="GO" id="GO:0004314">
    <property type="term" value="F:[acyl-carrier-protein] S-malonyltransferase activity"/>
    <property type="evidence" value="ECO:0007669"/>
    <property type="project" value="UniProtKB-EC"/>
</dbReference>
<comment type="similarity">
    <text evidence="4">Belongs to the fabD family.</text>
</comment>
<organism evidence="7 8">
    <name type="scientific">Clostridium scatologenes</name>
    <dbReference type="NCBI Taxonomy" id="1548"/>
    <lineage>
        <taxon>Bacteria</taxon>
        <taxon>Bacillati</taxon>
        <taxon>Bacillota</taxon>
        <taxon>Clostridia</taxon>
        <taxon>Eubacteriales</taxon>
        <taxon>Clostridiaceae</taxon>
        <taxon>Clostridium</taxon>
    </lineage>
</organism>
<dbReference type="PIRSF" id="PIRSF000446">
    <property type="entry name" value="Mct"/>
    <property type="match status" value="1"/>
</dbReference>
<dbReference type="Gene3D" id="3.30.70.250">
    <property type="entry name" value="Malonyl-CoA ACP transacylase, ACP-binding"/>
    <property type="match status" value="1"/>
</dbReference>
<evidence type="ECO:0000259" key="6">
    <source>
        <dbReference type="SMART" id="SM00827"/>
    </source>
</evidence>
<dbReference type="PANTHER" id="PTHR42681">
    <property type="entry name" value="MALONYL-COA-ACYL CARRIER PROTEIN TRANSACYLASE, MITOCHONDRIAL"/>
    <property type="match status" value="1"/>
</dbReference>
<dbReference type="SUPFAM" id="SSF52151">
    <property type="entry name" value="FabD/lysophospholipase-like"/>
    <property type="match status" value="1"/>
</dbReference>
<dbReference type="InterPro" id="IPR050858">
    <property type="entry name" value="Mal-CoA-ACP_Trans/PKS_FabD"/>
</dbReference>
<dbReference type="Pfam" id="PF00698">
    <property type="entry name" value="Acyl_transf_1"/>
    <property type="match status" value="1"/>
</dbReference>
<dbReference type="Gene3D" id="3.40.366.10">
    <property type="entry name" value="Malonyl-Coenzyme A Acyl Carrier Protein, domain 2"/>
    <property type="match status" value="1"/>
</dbReference>
<dbReference type="InterPro" id="IPR001227">
    <property type="entry name" value="Ac_transferase_dom_sf"/>
</dbReference>
<evidence type="ECO:0000256" key="1">
    <source>
        <dbReference type="ARBA" id="ARBA00022679"/>
    </source>
</evidence>